<name>A0A0M9UCB7_9CHLR</name>
<feature type="domain" description="Histidine kinase" evidence="10">
    <location>
        <begin position="171"/>
        <end position="387"/>
    </location>
</feature>
<evidence type="ECO:0000256" key="4">
    <source>
        <dbReference type="ARBA" id="ARBA00022553"/>
    </source>
</evidence>
<keyword evidence="9" id="KW-1133">Transmembrane helix</keyword>
<feature type="domain" description="HAMP" evidence="11">
    <location>
        <begin position="111"/>
        <end position="163"/>
    </location>
</feature>
<feature type="region of interest" description="Disordered" evidence="8">
    <location>
        <begin position="38"/>
        <end position="63"/>
    </location>
</feature>
<comment type="catalytic activity">
    <reaction evidence="1">
        <text>ATP + protein L-histidine = ADP + protein N-phospho-L-histidine.</text>
        <dbReference type="EC" id="2.7.13.3"/>
    </reaction>
</comment>
<dbReference type="Proteomes" id="UP000037784">
    <property type="component" value="Unassembled WGS sequence"/>
</dbReference>
<dbReference type="OrthoDB" id="335833at2"/>
<sequence>MNRFWVRLSLAFMALILFFFVVPVMVVALNTAGVLRNAPPELRPDTPPTLVQPGQPDGPPQRRLSRRFTLEAEAYRQAFRRAFLEGLPGFLTRTTLVAGILALALGIWLSRGLTEPLSRLEEGARAVASHNWAYRVPEEGPDEVAEVARAFNEMTATLQQSEMLRRQLLSDVAHELRTPLTVLQGNLRAMLDGVYPLEPAEIGRLYDQTRHLSRLVEDLHLLAQAEAQALPLARTSFDMREMVREVVELFRPLAEANDVRLLVETDDAPAPVYADRARIQQILNNFLSNALRHTPAGGRITVCERREGDRVRVEVQDTGEGIAPEHLPHVFERFYRADKARDREHGGTGLGLAIAKALAEAHGGGVWVASEGKGKGATFGFWLPLHTGDHTL</sequence>
<dbReference type="InterPro" id="IPR004358">
    <property type="entry name" value="Sig_transdc_His_kin-like_C"/>
</dbReference>
<dbReference type="Pfam" id="PF02518">
    <property type="entry name" value="HATPase_c"/>
    <property type="match status" value="1"/>
</dbReference>
<evidence type="ECO:0000259" key="11">
    <source>
        <dbReference type="PROSITE" id="PS50885"/>
    </source>
</evidence>
<dbReference type="Gene3D" id="3.30.565.10">
    <property type="entry name" value="Histidine kinase-like ATPase, C-terminal domain"/>
    <property type="match status" value="1"/>
</dbReference>
<dbReference type="CDD" id="cd00075">
    <property type="entry name" value="HATPase"/>
    <property type="match status" value="1"/>
</dbReference>
<dbReference type="EMBL" id="BBZA01000079">
    <property type="protein sequence ID" value="GAP62760.1"/>
    <property type="molecule type" value="Genomic_DNA"/>
</dbReference>
<keyword evidence="6" id="KW-0418">Kinase</keyword>
<dbReference type="AlphaFoldDB" id="A0A0M9UCB7"/>
<keyword evidence="13" id="KW-1185">Reference proteome</keyword>
<dbReference type="SMART" id="SM00388">
    <property type="entry name" value="HisKA"/>
    <property type="match status" value="1"/>
</dbReference>
<evidence type="ECO:0000313" key="12">
    <source>
        <dbReference type="EMBL" id="GAP62760.1"/>
    </source>
</evidence>
<comment type="caution">
    <text evidence="12">The sequence shown here is derived from an EMBL/GenBank/DDBJ whole genome shotgun (WGS) entry which is preliminary data.</text>
</comment>
<dbReference type="InterPro" id="IPR005467">
    <property type="entry name" value="His_kinase_dom"/>
</dbReference>
<dbReference type="InterPro" id="IPR003660">
    <property type="entry name" value="HAMP_dom"/>
</dbReference>
<dbReference type="SUPFAM" id="SSF47384">
    <property type="entry name" value="Homodimeric domain of signal transducing histidine kinase"/>
    <property type="match status" value="1"/>
</dbReference>
<dbReference type="InterPro" id="IPR003661">
    <property type="entry name" value="HisK_dim/P_dom"/>
</dbReference>
<dbReference type="CDD" id="cd06225">
    <property type="entry name" value="HAMP"/>
    <property type="match status" value="1"/>
</dbReference>
<dbReference type="InterPro" id="IPR036097">
    <property type="entry name" value="HisK_dim/P_sf"/>
</dbReference>
<dbReference type="FunCoup" id="A0A0M9UCB7">
    <property type="interactions" value="357"/>
</dbReference>
<dbReference type="InterPro" id="IPR036890">
    <property type="entry name" value="HATPase_C_sf"/>
</dbReference>
<evidence type="ECO:0000256" key="8">
    <source>
        <dbReference type="SAM" id="MobiDB-lite"/>
    </source>
</evidence>
<reference evidence="13" key="1">
    <citation type="submission" date="2015-08" db="EMBL/GenBank/DDBJ databases">
        <title>Draft Genome Sequence of a Heterotrophic Facultative Anaerobic Bacterium Ardenticatena maritima Strain 110S.</title>
        <authorList>
            <person name="Kawaichi S."/>
            <person name="Yoshida T."/>
            <person name="Sako Y."/>
            <person name="Nakamura R."/>
        </authorList>
    </citation>
    <scope>NUCLEOTIDE SEQUENCE [LARGE SCALE GENOMIC DNA]</scope>
    <source>
        <strain evidence="13">110S</strain>
    </source>
</reference>
<dbReference type="InterPro" id="IPR003594">
    <property type="entry name" value="HATPase_dom"/>
</dbReference>
<proteinExistence type="predicted"/>
<evidence type="ECO:0000313" key="13">
    <source>
        <dbReference type="Proteomes" id="UP000037784"/>
    </source>
</evidence>
<organism evidence="12 13">
    <name type="scientific">Ardenticatena maritima</name>
    <dbReference type="NCBI Taxonomy" id="872965"/>
    <lineage>
        <taxon>Bacteria</taxon>
        <taxon>Bacillati</taxon>
        <taxon>Chloroflexota</taxon>
        <taxon>Ardenticatenia</taxon>
        <taxon>Ardenticatenales</taxon>
        <taxon>Ardenticatenaceae</taxon>
        <taxon>Ardenticatena</taxon>
    </lineage>
</organism>
<dbReference type="Gene3D" id="6.10.340.10">
    <property type="match status" value="1"/>
</dbReference>
<dbReference type="SMART" id="SM00387">
    <property type="entry name" value="HATPase_c"/>
    <property type="match status" value="1"/>
</dbReference>
<dbReference type="InParanoid" id="A0A0M9UCB7"/>
<evidence type="ECO:0000256" key="2">
    <source>
        <dbReference type="ARBA" id="ARBA00004370"/>
    </source>
</evidence>
<dbReference type="EC" id="2.7.13.3" evidence="3"/>
<dbReference type="FunFam" id="3.30.565.10:FF:000006">
    <property type="entry name" value="Sensor histidine kinase WalK"/>
    <property type="match status" value="1"/>
</dbReference>
<gene>
    <name evidence="12" type="ORF">ARMA_1183</name>
</gene>
<dbReference type="PANTHER" id="PTHR43711">
    <property type="entry name" value="TWO-COMPONENT HISTIDINE KINASE"/>
    <property type="match status" value="1"/>
</dbReference>
<dbReference type="SUPFAM" id="SSF55874">
    <property type="entry name" value="ATPase domain of HSP90 chaperone/DNA topoisomerase II/histidine kinase"/>
    <property type="match status" value="1"/>
</dbReference>
<keyword evidence="5" id="KW-0808">Transferase</keyword>
<feature type="transmembrane region" description="Helical" evidence="9">
    <location>
        <begin position="90"/>
        <end position="109"/>
    </location>
</feature>
<dbReference type="Pfam" id="PF00512">
    <property type="entry name" value="HisKA"/>
    <property type="match status" value="1"/>
</dbReference>
<comment type="subcellular location">
    <subcellularLocation>
        <location evidence="2">Membrane</location>
    </subcellularLocation>
</comment>
<accession>A0A0M9UCB7</accession>
<dbReference type="PANTHER" id="PTHR43711:SF1">
    <property type="entry name" value="HISTIDINE KINASE 1"/>
    <property type="match status" value="1"/>
</dbReference>
<dbReference type="SUPFAM" id="SSF158472">
    <property type="entry name" value="HAMP domain-like"/>
    <property type="match status" value="1"/>
</dbReference>
<dbReference type="Gene3D" id="1.10.287.130">
    <property type="match status" value="1"/>
</dbReference>
<dbReference type="CDD" id="cd00082">
    <property type="entry name" value="HisKA"/>
    <property type="match status" value="1"/>
</dbReference>
<keyword evidence="9" id="KW-0472">Membrane</keyword>
<evidence type="ECO:0000256" key="5">
    <source>
        <dbReference type="ARBA" id="ARBA00022679"/>
    </source>
</evidence>
<dbReference type="PROSITE" id="PS50109">
    <property type="entry name" value="HIS_KIN"/>
    <property type="match status" value="1"/>
</dbReference>
<evidence type="ECO:0000256" key="7">
    <source>
        <dbReference type="ARBA" id="ARBA00023012"/>
    </source>
</evidence>
<dbReference type="Pfam" id="PF00672">
    <property type="entry name" value="HAMP"/>
    <property type="match status" value="1"/>
</dbReference>
<dbReference type="SMART" id="SM00304">
    <property type="entry name" value="HAMP"/>
    <property type="match status" value="1"/>
</dbReference>
<evidence type="ECO:0000256" key="9">
    <source>
        <dbReference type="SAM" id="Phobius"/>
    </source>
</evidence>
<keyword evidence="4" id="KW-0597">Phosphoprotein</keyword>
<evidence type="ECO:0000256" key="3">
    <source>
        <dbReference type="ARBA" id="ARBA00012438"/>
    </source>
</evidence>
<evidence type="ECO:0000256" key="1">
    <source>
        <dbReference type="ARBA" id="ARBA00000085"/>
    </source>
</evidence>
<keyword evidence="9" id="KW-0812">Transmembrane</keyword>
<dbReference type="RefSeq" id="WP_054492667.1">
    <property type="nucleotide sequence ID" value="NZ_BBZA01000079.1"/>
</dbReference>
<dbReference type="InterPro" id="IPR050736">
    <property type="entry name" value="Sensor_HK_Regulatory"/>
</dbReference>
<dbReference type="PROSITE" id="PS50885">
    <property type="entry name" value="HAMP"/>
    <property type="match status" value="1"/>
</dbReference>
<evidence type="ECO:0000259" key="10">
    <source>
        <dbReference type="PROSITE" id="PS50109"/>
    </source>
</evidence>
<dbReference type="PRINTS" id="PR00344">
    <property type="entry name" value="BCTRLSENSOR"/>
</dbReference>
<dbReference type="GO" id="GO:0016020">
    <property type="term" value="C:membrane"/>
    <property type="evidence" value="ECO:0007669"/>
    <property type="project" value="UniProtKB-SubCell"/>
</dbReference>
<keyword evidence="7" id="KW-0902">Two-component regulatory system</keyword>
<dbReference type="GO" id="GO:0000155">
    <property type="term" value="F:phosphorelay sensor kinase activity"/>
    <property type="evidence" value="ECO:0007669"/>
    <property type="project" value="InterPro"/>
</dbReference>
<evidence type="ECO:0000256" key="6">
    <source>
        <dbReference type="ARBA" id="ARBA00022777"/>
    </source>
</evidence>
<protein>
    <recommendedName>
        <fullName evidence="3">histidine kinase</fullName>
        <ecNumber evidence="3">2.7.13.3</ecNumber>
    </recommendedName>
</protein>